<accession>A0ACA9KBD0</accession>
<evidence type="ECO:0000313" key="1">
    <source>
        <dbReference type="EMBL" id="CAG8463511.1"/>
    </source>
</evidence>
<organism evidence="1 2">
    <name type="scientific">Scutellospora calospora</name>
    <dbReference type="NCBI Taxonomy" id="85575"/>
    <lineage>
        <taxon>Eukaryota</taxon>
        <taxon>Fungi</taxon>
        <taxon>Fungi incertae sedis</taxon>
        <taxon>Mucoromycota</taxon>
        <taxon>Glomeromycotina</taxon>
        <taxon>Glomeromycetes</taxon>
        <taxon>Diversisporales</taxon>
        <taxon>Gigasporaceae</taxon>
        <taxon>Scutellospora</taxon>
    </lineage>
</organism>
<gene>
    <name evidence="1" type="ORF">SCALOS_LOCUS1715</name>
</gene>
<proteinExistence type="predicted"/>
<keyword evidence="2" id="KW-1185">Reference proteome</keyword>
<reference evidence="1" key="1">
    <citation type="submission" date="2021-06" db="EMBL/GenBank/DDBJ databases">
        <authorList>
            <person name="Kallberg Y."/>
            <person name="Tangrot J."/>
            <person name="Rosling A."/>
        </authorList>
    </citation>
    <scope>NUCLEOTIDE SEQUENCE</scope>
    <source>
        <strain evidence="1">AU212A</strain>
    </source>
</reference>
<dbReference type="Proteomes" id="UP000789860">
    <property type="component" value="Unassembled WGS sequence"/>
</dbReference>
<name>A0ACA9KBD0_9GLOM</name>
<feature type="non-terminal residue" evidence="1">
    <location>
        <position position="1"/>
    </location>
</feature>
<protein>
    <submittedName>
        <fullName evidence="1">7833_t:CDS:1</fullName>
    </submittedName>
</protein>
<evidence type="ECO:0000313" key="2">
    <source>
        <dbReference type="Proteomes" id="UP000789860"/>
    </source>
</evidence>
<comment type="caution">
    <text evidence="1">The sequence shown here is derived from an EMBL/GenBank/DDBJ whole genome shotgun (WGS) entry which is preliminary data.</text>
</comment>
<dbReference type="EMBL" id="CAJVPM010001281">
    <property type="protein sequence ID" value="CAG8463511.1"/>
    <property type="molecule type" value="Genomic_DNA"/>
</dbReference>
<sequence length="61" mass="6911">NKEAKKTLPETKVSVETKEFSIKNHTNQNNTEANTSIDSKKSLEILIKNESDIDILILLLQ</sequence>